<keyword evidence="7 13" id="KW-0547">Nucleotide-binding</keyword>
<keyword evidence="11" id="KW-0457">Lysine biosynthesis</keyword>
<evidence type="ECO:0000256" key="9">
    <source>
        <dbReference type="ARBA" id="ARBA00022840"/>
    </source>
</evidence>
<dbReference type="GO" id="GO:0009089">
    <property type="term" value="P:lysine biosynthetic process via diaminopimelate"/>
    <property type="evidence" value="ECO:0007669"/>
    <property type="project" value="UniProtKB-UniPathway"/>
</dbReference>
<dbReference type="PANTHER" id="PTHR21499:SF67">
    <property type="entry name" value="ASPARTOKINASE 3"/>
    <property type="match status" value="1"/>
</dbReference>
<comment type="pathway">
    <text evidence="2 15">Amino-acid biosynthesis; L-lysine biosynthesis via DAP pathway; (S)-tetrahydrodipicolinate from L-aspartate: step 1/4.</text>
</comment>
<name>A0A2K2FN15_9CLOT</name>
<evidence type="ECO:0000313" key="17">
    <source>
        <dbReference type="EMBL" id="PNU01490.1"/>
    </source>
</evidence>
<dbReference type="OrthoDB" id="9799110at2"/>
<accession>A0A2K2FN15</accession>
<comment type="caution">
    <text evidence="17">The sequence shown here is derived from an EMBL/GenBank/DDBJ whole genome shotgun (WGS) entry which is preliminary data.</text>
</comment>
<dbReference type="Gene3D" id="3.30.2130.10">
    <property type="entry name" value="VC0802-like"/>
    <property type="match status" value="1"/>
</dbReference>
<evidence type="ECO:0000256" key="13">
    <source>
        <dbReference type="PIRSR" id="PIRSR000726-1"/>
    </source>
</evidence>
<dbReference type="NCBIfam" id="NF006540">
    <property type="entry name" value="PRK09034.1"/>
    <property type="match status" value="1"/>
</dbReference>
<proteinExistence type="inferred from homology"/>
<evidence type="ECO:0000313" key="18">
    <source>
        <dbReference type="Proteomes" id="UP000236151"/>
    </source>
</evidence>
<evidence type="ECO:0000256" key="11">
    <source>
        <dbReference type="ARBA" id="ARBA00023154"/>
    </source>
</evidence>
<dbReference type="PROSITE" id="PS51671">
    <property type="entry name" value="ACT"/>
    <property type="match status" value="1"/>
</dbReference>
<dbReference type="EMBL" id="NIOJ01000001">
    <property type="protein sequence ID" value="PNU01490.1"/>
    <property type="molecule type" value="Genomic_DNA"/>
</dbReference>
<dbReference type="InterPro" id="IPR018042">
    <property type="entry name" value="Aspartate_kinase_CS"/>
</dbReference>
<comment type="pathway">
    <text evidence="4 15">Amino-acid biosynthesis; L-threonine biosynthesis; L-threonine from L-aspartate: step 1/5.</text>
</comment>
<evidence type="ECO:0000256" key="1">
    <source>
        <dbReference type="ARBA" id="ARBA00003121"/>
    </source>
</evidence>
<dbReference type="FunFam" id="3.40.1160.10:FF:000027">
    <property type="entry name" value="Aspartokinase"/>
    <property type="match status" value="1"/>
</dbReference>
<comment type="function">
    <text evidence="1">Catalyzes the phosphorylation of the beta-carboxyl group of aspartic acid with ATP to yield 4-phospho-L-aspartate, which is involved in the branched biosynthetic pathway leading to the biosynthesis of amino acids threonine, isoleucine and methionine.</text>
</comment>
<feature type="binding site" evidence="13">
    <location>
        <position position="49"/>
    </location>
    <ligand>
        <name>substrate</name>
    </ligand>
</feature>
<dbReference type="InterPro" id="IPR045865">
    <property type="entry name" value="ACT-like_dom_sf"/>
</dbReference>
<evidence type="ECO:0000256" key="14">
    <source>
        <dbReference type="RuleBase" id="RU003448"/>
    </source>
</evidence>
<sequence>MKVAKFGGTSLANAEQIRKVCSIITADPERRLVVVSAPGKRFKDDIKVTDLLIKCAEKYIECGKADEEMEAVVARYAEIAKEMNIGDEIVDIIKKDLCERLSGDISNKAKFMDLLKAAGEDNSAKLVAQYLKSIGVEARYINPKDAGLFLSDEFGNARVLPQSYENLKALKDMDGILIFPGFFGYSLQGDVVTFPRGGSDITGSILAAAIGADMYENFTDVDSVFVANPNIVRNPKPISVVTYREMRELSYSGFSVLHEETLEPVYRRGIPVCIKNTNNPSAPGTMIVPERKSKNGPVVGISCDNGFCTIFVSKYMMNREIGFGRRLLQILEDEKLSYEHVPSGIDSISVILKEKQLNAEIEERILKRIKNELEVDDVSIERGLSLVMLVGESMMRTVGIASRATGAFAKAGVNIEVINQGSSEVSMMFGVRAEDADKSVRALYEEFFGGE</sequence>
<keyword evidence="6 14" id="KW-0808">Transferase</keyword>
<dbReference type="InterPro" id="IPR054352">
    <property type="entry name" value="ACT_Aspartokinase"/>
</dbReference>
<dbReference type="InterPro" id="IPR002912">
    <property type="entry name" value="ACT_dom"/>
</dbReference>
<dbReference type="CDD" id="cd04911">
    <property type="entry name" value="ACT_AKiii-YclM-BS_1"/>
    <property type="match status" value="1"/>
</dbReference>
<dbReference type="SUPFAM" id="SSF53633">
    <property type="entry name" value="Carbamate kinase-like"/>
    <property type="match status" value="1"/>
</dbReference>
<dbReference type="CDD" id="cd04916">
    <property type="entry name" value="ACT_AKiii-YclM-BS_2"/>
    <property type="match status" value="1"/>
</dbReference>
<dbReference type="CDD" id="cd04245">
    <property type="entry name" value="AAK_AKiii-YclM-BS"/>
    <property type="match status" value="1"/>
</dbReference>
<evidence type="ECO:0000256" key="8">
    <source>
        <dbReference type="ARBA" id="ARBA00022777"/>
    </source>
</evidence>
<dbReference type="NCBIfam" id="TIGR00657">
    <property type="entry name" value="asp_kinases"/>
    <property type="match status" value="1"/>
</dbReference>
<evidence type="ECO:0000259" key="16">
    <source>
        <dbReference type="PROSITE" id="PS51671"/>
    </source>
</evidence>
<dbReference type="PROSITE" id="PS00324">
    <property type="entry name" value="ASPARTOKINASE"/>
    <property type="match status" value="1"/>
</dbReference>
<keyword evidence="10" id="KW-0220">Diaminopimelate biosynthesis</keyword>
<comment type="similarity">
    <text evidence="5 14">Belongs to the aspartokinase family.</text>
</comment>
<dbReference type="UniPathway" id="UPA00034">
    <property type="reaction ID" value="UER00015"/>
</dbReference>
<dbReference type="KEGG" id="cthd:CDO33_16320"/>
<dbReference type="PIRSF" id="PIRSF000726">
    <property type="entry name" value="Asp_kin"/>
    <property type="match status" value="1"/>
</dbReference>
<dbReference type="AlphaFoldDB" id="A0A2K2FN15"/>
<dbReference type="PANTHER" id="PTHR21499">
    <property type="entry name" value="ASPARTATE KINASE"/>
    <property type="match status" value="1"/>
</dbReference>
<evidence type="ECO:0000256" key="4">
    <source>
        <dbReference type="ARBA" id="ARBA00005139"/>
    </source>
</evidence>
<evidence type="ECO:0000256" key="12">
    <source>
        <dbReference type="ARBA" id="ARBA00047872"/>
    </source>
</evidence>
<dbReference type="InterPro" id="IPR035804">
    <property type="entry name" value="AKIII_YclM_N"/>
</dbReference>
<dbReference type="Pfam" id="PF22468">
    <property type="entry name" value="ACT_9"/>
    <property type="match status" value="1"/>
</dbReference>
<dbReference type="Gene3D" id="1.20.120.1320">
    <property type="entry name" value="Aspartokinase, catalytic domain"/>
    <property type="match status" value="1"/>
</dbReference>
<dbReference type="Gene3D" id="3.40.1160.10">
    <property type="entry name" value="Acetylglutamate kinase-like"/>
    <property type="match status" value="1"/>
</dbReference>
<keyword evidence="18" id="KW-1185">Reference proteome</keyword>
<evidence type="ECO:0000256" key="2">
    <source>
        <dbReference type="ARBA" id="ARBA00004766"/>
    </source>
</evidence>
<evidence type="ECO:0000256" key="7">
    <source>
        <dbReference type="ARBA" id="ARBA00022741"/>
    </source>
</evidence>
<dbReference type="GO" id="GO:0005524">
    <property type="term" value="F:ATP binding"/>
    <property type="evidence" value="ECO:0007669"/>
    <property type="project" value="UniProtKB-KW"/>
</dbReference>
<feature type="binding site" evidence="13">
    <location>
        <position position="120"/>
    </location>
    <ligand>
        <name>substrate</name>
    </ligand>
</feature>
<dbReference type="Proteomes" id="UP000236151">
    <property type="component" value="Unassembled WGS sequence"/>
</dbReference>
<evidence type="ECO:0000256" key="6">
    <source>
        <dbReference type="ARBA" id="ARBA00022679"/>
    </source>
</evidence>
<keyword evidence="8 14" id="KW-0418">Kinase</keyword>
<feature type="domain" description="ACT" evidence="16">
    <location>
        <begin position="389"/>
        <end position="451"/>
    </location>
</feature>
<dbReference type="Pfam" id="PF00696">
    <property type="entry name" value="AA_kinase"/>
    <property type="match status" value="1"/>
</dbReference>
<evidence type="ECO:0000256" key="5">
    <source>
        <dbReference type="ARBA" id="ARBA00010122"/>
    </source>
</evidence>
<reference evidence="17 18" key="1">
    <citation type="submission" date="2017-06" db="EMBL/GenBank/DDBJ databases">
        <title>Investigating the central metabolism of Clostridium thermosuccinogenes.</title>
        <authorList>
            <person name="Koendjbiharie J.G."/>
            <person name="van Kranenburg R."/>
        </authorList>
    </citation>
    <scope>NUCLEOTIDE SEQUENCE [LARGE SCALE GENOMIC DNA]</scope>
    <source>
        <strain evidence="17 18">DSM 5806</strain>
    </source>
</reference>
<comment type="pathway">
    <text evidence="3 15">Amino-acid biosynthesis; L-methionine biosynthesis via de novo pathway; L-homoserine from L-aspartate: step 1/3.</text>
</comment>
<evidence type="ECO:0000256" key="3">
    <source>
        <dbReference type="ARBA" id="ARBA00004986"/>
    </source>
</evidence>
<feature type="binding site" evidence="13">
    <location>
        <begin position="219"/>
        <end position="220"/>
    </location>
    <ligand>
        <name>ATP</name>
        <dbReference type="ChEBI" id="CHEBI:30616"/>
    </ligand>
</feature>
<evidence type="ECO:0000256" key="15">
    <source>
        <dbReference type="RuleBase" id="RU004249"/>
    </source>
</evidence>
<dbReference type="SUPFAM" id="SSF55021">
    <property type="entry name" value="ACT-like"/>
    <property type="match status" value="2"/>
</dbReference>
<dbReference type="GO" id="GO:0019877">
    <property type="term" value="P:diaminopimelate biosynthetic process"/>
    <property type="evidence" value="ECO:0007669"/>
    <property type="project" value="UniProtKB-KW"/>
</dbReference>
<dbReference type="UniPathway" id="UPA00050">
    <property type="reaction ID" value="UER00461"/>
</dbReference>
<dbReference type="InterPro" id="IPR042199">
    <property type="entry name" value="AsparK_Bifunc_asparK/hSer_DH"/>
</dbReference>
<dbReference type="InterPro" id="IPR036393">
    <property type="entry name" value="AceGlu_kinase-like_sf"/>
</dbReference>
<dbReference type="UniPathway" id="UPA00051">
    <property type="reaction ID" value="UER00462"/>
</dbReference>
<evidence type="ECO:0000256" key="10">
    <source>
        <dbReference type="ARBA" id="ARBA00022915"/>
    </source>
</evidence>
<dbReference type="InterPro" id="IPR001048">
    <property type="entry name" value="Asp/Glu/Uridylate_kinase"/>
</dbReference>
<dbReference type="GO" id="GO:0009088">
    <property type="term" value="P:threonine biosynthetic process"/>
    <property type="evidence" value="ECO:0007669"/>
    <property type="project" value="UniProtKB-UniPathway"/>
</dbReference>
<organism evidence="17 18">
    <name type="scientific">Clostridium thermosuccinogenes</name>
    <dbReference type="NCBI Taxonomy" id="84032"/>
    <lineage>
        <taxon>Bacteria</taxon>
        <taxon>Bacillati</taxon>
        <taxon>Bacillota</taxon>
        <taxon>Clostridia</taxon>
        <taxon>Eubacteriales</taxon>
        <taxon>Clostridiaceae</taxon>
        <taxon>Clostridium</taxon>
    </lineage>
</organism>
<comment type="catalytic activity">
    <reaction evidence="12 14">
        <text>L-aspartate + ATP = 4-phospho-L-aspartate + ADP</text>
        <dbReference type="Rhea" id="RHEA:23776"/>
        <dbReference type="ChEBI" id="CHEBI:29991"/>
        <dbReference type="ChEBI" id="CHEBI:30616"/>
        <dbReference type="ChEBI" id="CHEBI:57535"/>
        <dbReference type="ChEBI" id="CHEBI:456216"/>
        <dbReference type="EC" id="2.7.2.4"/>
    </reaction>
</comment>
<dbReference type="GO" id="GO:0004072">
    <property type="term" value="F:aspartate kinase activity"/>
    <property type="evidence" value="ECO:0007669"/>
    <property type="project" value="UniProtKB-EC"/>
</dbReference>
<feature type="binding site" evidence="13">
    <location>
        <begin position="5"/>
        <end position="8"/>
    </location>
    <ligand>
        <name>ATP</name>
        <dbReference type="ChEBI" id="CHEBI:30616"/>
    </ligand>
</feature>
<dbReference type="EC" id="2.7.2.4" evidence="14"/>
<dbReference type="GO" id="GO:0009090">
    <property type="term" value="P:homoserine biosynthetic process"/>
    <property type="evidence" value="ECO:0007669"/>
    <property type="project" value="TreeGrafter"/>
</dbReference>
<dbReference type="GO" id="GO:0005829">
    <property type="term" value="C:cytosol"/>
    <property type="evidence" value="ECO:0007669"/>
    <property type="project" value="TreeGrafter"/>
</dbReference>
<dbReference type="RefSeq" id="WP_103079719.1">
    <property type="nucleotide sequence ID" value="NZ_CP021850.1"/>
</dbReference>
<dbReference type="FunFam" id="3.30.2130.10:FF:000001">
    <property type="entry name" value="Bifunctional aspartokinase/homoserine dehydrogenase"/>
    <property type="match status" value="1"/>
</dbReference>
<dbReference type="InterPro" id="IPR001341">
    <property type="entry name" value="Asp_kinase"/>
</dbReference>
<keyword evidence="15" id="KW-0028">Amino-acid biosynthesis</keyword>
<protein>
    <recommendedName>
        <fullName evidence="14">Aspartokinase</fullName>
        <ecNumber evidence="14">2.7.2.4</ecNumber>
    </recommendedName>
</protein>
<dbReference type="InterPro" id="IPR005260">
    <property type="entry name" value="Asp_kin_monofn"/>
</dbReference>
<gene>
    <name evidence="17" type="ORF">CDQ84_00330</name>
</gene>
<keyword evidence="9 13" id="KW-0067">ATP-binding</keyword>